<feature type="compositionally biased region" description="Polar residues" evidence="1">
    <location>
        <begin position="185"/>
        <end position="204"/>
    </location>
</feature>
<dbReference type="Proteomes" id="UP000472271">
    <property type="component" value="Chromosome 8"/>
</dbReference>
<evidence type="ECO:0000313" key="3">
    <source>
        <dbReference type="Ensembl" id="ENSSORP00005001103.1"/>
    </source>
</evidence>
<feature type="domain" description="Methyl-CpG-binding" evidence="2">
    <location>
        <begin position="33"/>
        <end position="100"/>
    </location>
</feature>
<evidence type="ECO:0000259" key="2">
    <source>
        <dbReference type="Pfam" id="PF16564"/>
    </source>
</evidence>
<feature type="region of interest" description="Disordered" evidence="1">
    <location>
        <begin position="1"/>
        <end position="41"/>
    </location>
</feature>
<name>A0A672Y4U8_9TELE</name>
<dbReference type="Pfam" id="PF16564">
    <property type="entry name" value="MBDa"/>
    <property type="match status" value="1"/>
</dbReference>
<proteinExistence type="predicted"/>
<feature type="region of interest" description="Disordered" evidence="1">
    <location>
        <begin position="184"/>
        <end position="204"/>
    </location>
</feature>
<keyword evidence="4" id="KW-1185">Reference proteome</keyword>
<organism evidence="3 4">
    <name type="scientific">Sphaeramia orbicularis</name>
    <name type="common">orbiculate cardinalfish</name>
    <dbReference type="NCBI Taxonomy" id="375764"/>
    <lineage>
        <taxon>Eukaryota</taxon>
        <taxon>Metazoa</taxon>
        <taxon>Chordata</taxon>
        <taxon>Craniata</taxon>
        <taxon>Vertebrata</taxon>
        <taxon>Euteleostomi</taxon>
        <taxon>Actinopterygii</taxon>
        <taxon>Neopterygii</taxon>
        <taxon>Teleostei</taxon>
        <taxon>Neoteleostei</taxon>
        <taxon>Acanthomorphata</taxon>
        <taxon>Gobiaria</taxon>
        <taxon>Kurtiformes</taxon>
        <taxon>Apogonoidei</taxon>
        <taxon>Apogonidae</taxon>
        <taxon>Apogoninae</taxon>
        <taxon>Sphaeramia</taxon>
    </lineage>
</organism>
<protein>
    <submittedName>
        <fullName evidence="3">Methyl-CpG binding domain protein 3</fullName>
    </submittedName>
</protein>
<accession>A0A672Y4U8</accession>
<dbReference type="Ensembl" id="ENSSORT00005001137.1">
    <property type="protein sequence ID" value="ENSSORP00005001103.1"/>
    <property type="gene ID" value="ENSSORG00005000660.1"/>
</dbReference>
<feature type="compositionally biased region" description="Basic and acidic residues" evidence="1">
    <location>
        <begin position="16"/>
        <end position="32"/>
    </location>
</feature>
<dbReference type="InterPro" id="IPR032343">
    <property type="entry name" value="MBD2/MBD3_p55-bd"/>
</dbReference>
<evidence type="ECO:0000256" key="1">
    <source>
        <dbReference type="SAM" id="MobiDB-lite"/>
    </source>
</evidence>
<evidence type="ECO:0000313" key="4">
    <source>
        <dbReference type="Proteomes" id="UP000472271"/>
    </source>
</evidence>
<sequence length="204" mass="23032">MDRKRSPLKPGLDSDLDLRIGRLEQNKTEPRNKHTNRRRRLKSRLDLNAMILVRQTASIFKQPVSMVTNHPSNKVKTDQRRDLDQPKQLFWNRKLFGLSALDAVDQSVQMNLPAVFHSVAPSYSEQSLLAAIAGTLHSGPAPSSQLTLTGSFGVTDNDIRRQEVLVQGVRRRLEAVLMVHMAANTEKTTADGSEQNHQRQVQNH</sequence>
<dbReference type="AlphaFoldDB" id="A0A672Y4U8"/>
<gene>
    <name evidence="3" type="primary">LOC115423812</name>
</gene>
<reference evidence="3" key="3">
    <citation type="submission" date="2025-09" db="UniProtKB">
        <authorList>
            <consortium name="Ensembl"/>
        </authorList>
    </citation>
    <scope>IDENTIFICATION</scope>
</reference>
<reference evidence="3" key="1">
    <citation type="submission" date="2019-06" db="EMBL/GenBank/DDBJ databases">
        <authorList>
            <consortium name="Wellcome Sanger Institute Data Sharing"/>
        </authorList>
    </citation>
    <scope>NUCLEOTIDE SEQUENCE [LARGE SCALE GENOMIC DNA]</scope>
</reference>
<reference evidence="3" key="2">
    <citation type="submission" date="2025-08" db="UniProtKB">
        <authorList>
            <consortium name="Ensembl"/>
        </authorList>
    </citation>
    <scope>IDENTIFICATION</scope>
</reference>
<dbReference type="InParanoid" id="A0A672Y4U8"/>